<proteinExistence type="inferred from homology"/>
<feature type="transmembrane region" description="Helical" evidence="11">
    <location>
        <begin position="421"/>
        <end position="439"/>
    </location>
</feature>
<dbReference type="OrthoDB" id="28755at2759"/>
<keyword evidence="14" id="KW-1185">Reference proteome</keyword>
<accession>A0A2K1LAI3</accession>
<dbReference type="EnsemblPlants" id="Pp3c1_32060V3.2">
    <property type="protein sequence ID" value="PAC:32970437.CDS.1"/>
    <property type="gene ID" value="Pp3c1_32060"/>
</dbReference>
<evidence type="ECO:0000313" key="12">
    <source>
        <dbReference type="EMBL" id="PNR63041.1"/>
    </source>
</evidence>
<evidence type="ECO:0000256" key="1">
    <source>
        <dbReference type="ARBA" id="ARBA00004141"/>
    </source>
</evidence>
<keyword evidence="9 11" id="KW-0472">Membrane</keyword>
<dbReference type="InterPro" id="IPR036259">
    <property type="entry name" value="MFS_trans_sf"/>
</dbReference>
<evidence type="ECO:0000256" key="5">
    <source>
        <dbReference type="ARBA" id="ARBA00022597"/>
    </source>
</evidence>
<feature type="transmembrane region" description="Helical" evidence="11">
    <location>
        <begin position="470"/>
        <end position="488"/>
    </location>
</feature>
<evidence type="ECO:0000313" key="13">
    <source>
        <dbReference type="EnsemblPlants" id="PAC:32970436.CDS.1"/>
    </source>
</evidence>
<comment type="subcellular location">
    <subcellularLocation>
        <location evidence="1">Membrane</location>
        <topology evidence="1">Multi-pass membrane protein</topology>
    </subcellularLocation>
</comment>
<evidence type="ECO:0000256" key="4">
    <source>
        <dbReference type="ARBA" id="ARBA00022448"/>
    </source>
</evidence>
<evidence type="ECO:0000256" key="9">
    <source>
        <dbReference type="ARBA" id="ARBA00023136"/>
    </source>
</evidence>
<comment type="similarity">
    <text evidence="3">Belongs to the glycoside-pentoside-hexuronide (GPH) cation symporter transporter (TC 2.A.2.4) family.</text>
</comment>
<evidence type="ECO:0000256" key="11">
    <source>
        <dbReference type="SAM" id="Phobius"/>
    </source>
</evidence>
<dbReference type="RefSeq" id="XP_024382624.1">
    <property type="nucleotide sequence ID" value="XM_024526856.2"/>
</dbReference>
<feature type="transmembrane region" description="Helical" evidence="11">
    <location>
        <begin position="122"/>
        <end position="143"/>
    </location>
</feature>
<feature type="transmembrane region" description="Helical" evidence="11">
    <location>
        <begin position="500"/>
        <end position="524"/>
    </location>
</feature>
<dbReference type="Gramene" id="Pp3c1_32060V3.2">
    <property type="protein sequence ID" value="PAC:32970437.CDS.1"/>
    <property type="gene ID" value="Pp3c1_32060"/>
</dbReference>
<reference evidence="12 14" key="2">
    <citation type="journal article" date="2018" name="Plant J.">
        <title>The Physcomitrella patens chromosome-scale assembly reveals moss genome structure and evolution.</title>
        <authorList>
            <person name="Lang D."/>
            <person name="Ullrich K.K."/>
            <person name="Murat F."/>
            <person name="Fuchs J."/>
            <person name="Jenkins J."/>
            <person name="Haas F.B."/>
            <person name="Piednoel M."/>
            <person name="Gundlach H."/>
            <person name="Van Bel M."/>
            <person name="Meyberg R."/>
            <person name="Vives C."/>
            <person name="Morata J."/>
            <person name="Symeonidi A."/>
            <person name="Hiss M."/>
            <person name="Muchero W."/>
            <person name="Kamisugi Y."/>
            <person name="Saleh O."/>
            <person name="Blanc G."/>
            <person name="Decker E.L."/>
            <person name="van Gessel N."/>
            <person name="Grimwood J."/>
            <person name="Hayes R.D."/>
            <person name="Graham S.W."/>
            <person name="Gunter L.E."/>
            <person name="McDaniel S.F."/>
            <person name="Hoernstein S.N.W."/>
            <person name="Larsson A."/>
            <person name="Li F.W."/>
            <person name="Perroud P.F."/>
            <person name="Phillips J."/>
            <person name="Ranjan P."/>
            <person name="Rokshar D.S."/>
            <person name="Rothfels C.J."/>
            <person name="Schneider L."/>
            <person name="Shu S."/>
            <person name="Stevenson D.W."/>
            <person name="Thummler F."/>
            <person name="Tillich M."/>
            <person name="Villarreal Aguilar J.C."/>
            <person name="Widiez T."/>
            <person name="Wong G.K."/>
            <person name="Wymore A."/>
            <person name="Zhang Y."/>
            <person name="Zimmer A.D."/>
            <person name="Quatrano R.S."/>
            <person name="Mayer K.F.X."/>
            <person name="Goodstein D."/>
            <person name="Casacuberta J.M."/>
            <person name="Vandepoele K."/>
            <person name="Reski R."/>
            <person name="Cuming A.C."/>
            <person name="Tuskan G.A."/>
            <person name="Maumus F."/>
            <person name="Salse J."/>
            <person name="Schmutz J."/>
            <person name="Rensing S.A."/>
        </authorList>
    </citation>
    <scope>NUCLEOTIDE SEQUENCE [LARGE SCALE GENOMIC DNA]</scope>
    <source>
        <strain evidence="13 14">cv. Gransden 2004</strain>
    </source>
</reference>
<dbReference type="SUPFAM" id="SSF103473">
    <property type="entry name" value="MFS general substrate transporter"/>
    <property type="match status" value="1"/>
</dbReference>
<name>A0A2K1LAI3_PHYPA</name>
<feature type="region of interest" description="Disordered" evidence="10">
    <location>
        <begin position="36"/>
        <end position="62"/>
    </location>
</feature>
<comment type="pathway">
    <text evidence="2">Glycan biosynthesis; sucrose metabolism.</text>
</comment>
<dbReference type="CDD" id="cd17313">
    <property type="entry name" value="MFS_SLC45_SUC"/>
    <property type="match status" value="1"/>
</dbReference>
<feature type="transmembrane region" description="Helical" evidence="11">
    <location>
        <begin position="536"/>
        <end position="555"/>
    </location>
</feature>
<organism evidence="12">
    <name type="scientific">Physcomitrium patens</name>
    <name type="common">Spreading-leaved earth moss</name>
    <name type="synonym">Physcomitrella patens</name>
    <dbReference type="NCBI Taxonomy" id="3218"/>
    <lineage>
        <taxon>Eukaryota</taxon>
        <taxon>Viridiplantae</taxon>
        <taxon>Streptophyta</taxon>
        <taxon>Embryophyta</taxon>
        <taxon>Bryophyta</taxon>
        <taxon>Bryophytina</taxon>
        <taxon>Bryopsida</taxon>
        <taxon>Funariidae</taxon>
        <taxon>Funariales</taxon>
        <taxon>Funariaceae</taxon>
        <taxon>Physcomitrium</taxon>
    </lineage>
</organism>
<feature type="transmembrane region" description="Helical" evidence="11">
    <location>
        <begin position="608"/>
        <end position="626"/>
    </location>
</feature>
<protein>
    <recommendedName>
        <fullName evidence="15">Sucrose transport protein SUC3</fullName>
    </recommendedName>
</protein>
<evidence type="ECO:0000256" key="3">
    <source>
        <dbReference type="ARBA" id="ARBA00007134"/>
    </source>
</evidence>
<evidence type="ECO:0000256" key="8">
    <source>
        <dbReference type="ARBA" id="ARBA00022989"/>
    </source>
</evidence>
<feature type="transmembrane region" description="Helical" evidence="11">
    <location>
        <begin position="576"/>
        <end position="596"/>
    </location>
</feature>
<evidence type="ECO:0008006" key="15">
    <source>
        <dbReference type="Google" id="ProtNLM"/>
    </source>
</evidence>
<keyword evidence="5" id="KW-0762">Sugar transport</keyword>
<dbReference type="PANTHER" id="PTHR19432:SF35">
    <property type="entry name" value="SOLUTE CARRIER FAMILY 45 MEMBER 3 ISOFORM X1"/>
    <property type="match status" value="1"/>
</dbReference>
<keyword evidence="4" id="KW-0813">Transport</keyword>
<dbReference type="GO" id="GO:0016020">
    <property type="term" value="C:membrane"/>
    <property type="evidence" value="ECO:0000318"/>
    <property type="project" value="GO_Central"/>
</dbReference>
<keyword evidence="7" id="KW-0769">Symport</keyword>
<evidence type="ECO:0000256" key="10">
    <source>
        <dbReference type="SAM" id="MobiDB-lite"/>
    </source>
</evidence>
<sequence>MPGVERAAVEDLPGSFQLAIMAATVDIEEDNVLSSSLSNGEKQRSSKFEYQRPPATERENGVEQWDATLWSSSSKEEAKRLGLFKLAMASMVAAGVQFGWALQLSLLTPYIQMLGIEHAMASFIWLCGPITGLVVQPCIGMWSDQCTSKWGKRRPFIGVGVVMIMCSVTIIGFAADIGYILGDTHEDCQVFKGVRSRAVGVFVLGFWLLDLANNTVQGPARALLADLSASDQIDAANAIFCLWMALGNILGFSAGAYGRWHEIFPAFTSKACCAPCANLKAAFLLAILFLAICTVVTMIAAKETSLGVIVKEQQLAQRGQEIGYAEADSKLEHEDSAPLLLNKEGGITLHDVTLVSVDLDQPHLQPPDEGAKHILHVVTEQDHHGFLEPRPPVEEGVGKGLGSVMMNLLLGVRKLPTSMRFVLVVMALCWLAWFPFILFDTDWMGREVYEGDPNGSAEQVAAYGRGVQEGAFGLLLNSVVLGISSLFIDFLCQKMGSKNLWALGNFIVFLAMALTGLITMTVSTSDGPKQHSWNRLAALILFTVLGFPLAITYSVPYSVTAELTTDSGGGQGLAMGILNLAVVIPQTIVALGAGPWDALFGGGNEPAFRFAALAALAAGIIAVWKLPRLSRDGYQRGAMMHGPH</sequence>
<dbReference type="GO" id="GO:0008506">
    <property type="term" value="F:sucrose:proton symporter activity"/>
    <property type="evidence" value="ECO:0000318"/>
    <property type="project" value="GO_Central"/>
</dbReference>
<dbReference type="Pfam" id="PF13347">
    <property type="entry name" value="MFS_2"/>
    <property type="match status" value="1"/>
</dbReference>
<dbReference type="KEGG" id="ppp:112285761"/>
<reference evidence="13" key="3">
    <citation type="submission" date="2020-12" db="UniProtKB">
        <authorList>
            <consortium name="EnsemblPlants"/>
        </authorList>
    </citation>
    <scope>IDENTIFICATION</scope>
</reference>
<feature type="transmembrane region" description="Helical" evidence="11">
    <location>
        <begin position="233"/>
        <end position="257"/>
    </location>
</feature>
<feature type="transmembrane region" description="Helical" evidence="11">
    <location>
        <begin position="155"/>
        <end position="182"/>
    </location>
</feature>
<dbReference type="Gramene" id="Pp3c1_32060V3.1">
    <property type="protein sequence ID" value="PAC:32970436.CDS.1"/>
    <property type="gene ID" value="Pp3c1_32060"/>
</dbReference>
<evidence type="ECO:0000256" key="2">
    <source>
        <dbReference type="ARBA" id="ARBA00004914"/>
    </source>
</evidence>
<keyword evidence="8 11" id="KW-1133">Transmembrane helix</keyword>
<dbReference type="Gene3D" id="1.20.1250.20">
    <property type="entry name" value="MFS general substrate transporter like domains"/>
    <property type="match status" value="1"/>
</dbReference>
<dbReference type="PaxDb" id="3218-PP1S249_37V6.1"/>
<dbReference type="PANTHER" id="PTHR19432">
    <property type="entry name" value="SUGAR TRANSPORTER"/>
    <property type="match status" value="1"/>
</dbReference>
<dbReference type="EMBL" id="ABEU02000001">
    <property type="protein sequence ID" value="PNR63041.1"/>
    <property type="molecule type" value="Genomic_DNA"/>
</dbReference>
<dbReference type="EnsemblPlants" id="Pp3c1_32060V3.1">
    <property type="protein sequence ID" value="PAC:32970436.CDS.1"/>
    <property type="gene ID" value="Pp3c1_32060"/>
</dbReference>
<evidence type="ECO:0000256" key="6">
    <source>
        <dbReference type="ARBA" id="ARBA00022692"/>
    </source>
</evidence>
<keyword evidence="6 11" id="KW-0812">Transmembrane</keyword>
<reference evidence="12 14" key="1">
    <citation type="journal article" date="2008" name="Science">
        <title>The Physcomitrella genome reveals evolutionary insights into the conquest of land by plants.</title>
        <authorList>
            <person name="Rensing S."/>
            <person name="Lang D."/>
            <person name="Zimmer A."/>
            <person name="Terry A."/>
            <person name="Salamov A."/>
            <person name="Shapiro H."/>
            <person name="Nishiyama T."/>
            <person name="Perroud P.-F."/>
            <person name="Lindquist E."/>
            <person name="Kamisugi Y."/>
            <person name="Tanahashi T."/>
            <person name="Sakakibara K."/>
            <person name="Fujita T."/>
            <person name="Oishi K."/>
            <person name="Shin-I T."/>
            <person name="Kuroki Y."/>
            <person name="Toyoda A."/>
            <person name="Suzuki Y."/>
            <person name="Hashimoto A."/>
            <person name="Yamaguchi K."/>
            <person name="Sugano A."/>
            <person name="Kohara Y."/>
            <person name="Fujiyama A."/>
            <person name="Anterola A."/>
            <person name="Aoki S."/>
            <person name="Ashton N."/>
            <person name="Barbazuk W.B."/>
            <person name="Barker E."/>
            <person name="Bennetzen J."/>
            <person name="Bezanilla M."/>
            <person name="Blankenship R."/>
            <person name="Cho S.H."/>
            <person name="Dutcher S."/>
            <person name="Estelle M."/>
            <person name="Fawcett J.A."/>
            <person name="Gundlach H."/>
            <person name="Hanada K."/>
            <person name="Heyl A."/>
            <person name="Hicks K.A."/>
            <person name="Hugh J."/>
            <person name="Lohr M."/>
            <person name="Mayer K."/>
            <person name="Melkozernov A."/>
            <person name="Murata T."/>
            <person name="Nelson D."/>
            <person name="Pils B."/>
            <person name="Prigge M."/>
            <person name="Reiss B."/>
            <person name="Renner T."/>
            <person name="Rombauts S."/>
            <person name="Rushton P."/>
            <person name="Sanderfoot A."/>
            <person name="Schween G."/>
            <person name="Shiu S.-H."/>
            <person name="Stueber K."/>
            <person name="Theodoulou F.L."/>
            <person name="Tu H."/>
            <person name="Van de Peer Y."/>
            <person name="Verrier P.J."/>
            <person name="Waters E."/>
            <person name="Wood A."/>
            <person name="Yang L."/>
            <person name="Cove D."/>
            <person name="Cuming A."/>
            <person name="Hasebe M."/>
            <person name="Lucas S."/>
            <person name="Mishler D.B."/>
            <person name="Reski R."/>
            <person name="Grigoriev I."/>
            <person name="Quatrano R.S."/>
            <person name="Boore J.L."/>
        </authorList>
    </citation>
    <scope>NUCLEOTIDE SEQUENCE [LARGE SCALE GENOMIC DNA]</scope>
    <source>
        <strain evidence="13 14">cv. Gransden 2004</strain>
    </source>
</reference>
<evidence type="ECO:0000313" key="14">
    <source>
        <dbReference type="Proteomes" id="UP000006727"/>
    </source>
</evidence>
<dbReference type="Proteomes" id="UP000006727">
    <property type="component" value="Chromosome 1"/>
</dbReference>
<dbReference type="FunFam" id="1.20.1250.20:FF:000182">
    <property type="entry name" value="Sucrose transporter SUC2"/>
    <property type="match status" value="1"/>
</dbReference>
<feature type="compositionally biased region" description="Basic and acidic residues" evidence="10">
    <location>
        <begin position="41"/>
        <end position="61"/>
    </location>
</feature>
<feature type="transmembrane region" description="Helical" evidence="11">
    <location>
        <begin position="194"/>
        <end position="212"/>
    </location>
</feature>
<feature type="transmembrane region" description="Helical" evidence="11">
    <location>
        <begin position="277"/>
        <end position="301"/>
    </location>
</feature>
<dbReference type="AlphaFoldDB" id="A0A2K1LAI3"/>
<gene>
    <name evidence="13" type="primary">LOC112285761</name>
    <name evidence="12" type="ORF">PHYPA_001466</name>
</gene>
<dbReference type="GeneID" id="112285761"/>
<feature type="transmembrane region" description="Helical" evidence="11">
    <location>
        <begin position="83"/>
        <end position="102"/>
    </location>
</feature>
<dbReference type="FunCoup" id="A0A2K1LAI3">
    <property type="interactions" value="2785"/>
</dbReference>
<evidence type="ECO:0000256" key="7">
    <source>
        <dbReference type="ARBA" id="ARBA00022847"/>
    </source>
</evidence>